<dbReference type="AlphaFoldDB" id="A0A0M2P1M0"/>
<evidence type="ECO:0000256" key="1">
    <source>
        <dbReference type="ARBA" id="ARBA00004141"/>
    </source>
</evidence>
<dbReference type="Pfam" id="PF04893">
    <property type="entry name" value="Yip1"/>
    <property type="match status" value="1"/>
</dbReference>
<feature type="transmembrane region" description="Helical" evidence="5">
    <location>
        <begin position="104"/>
        <end position="130"/>
    </location>
</feature>
<feature type="transmembrane region" description="Helical" evidence="5">
    <location>
        <begin position="65"/>
        <end position="92"/>
    </location>
</feature>
<evidence type="ECO:0000256" key="4">
    <source>
        <dbReference type="ARBA" id="ARBA00023136"/>
    </source>
</evidence>
<keyword evidence="2 5" id="KW-0812">Transmembrane</keyword>
<protein>
    <recommendedName>
        <fullName evidence="6">Yip1 domain-containing protein</fullName>
    </recommendedName>
</protein>
<keyword evidence="4 5" id="KW-0472">Membrane</keyword>
<dbReference type="GO" id="GO:0016020">
    <property type="term" value="C:membrane"/>
    <property type="evidence" value="ECO:0007669"/>
    <property type="project" value="UniProtKB-SubCell"/>
</dbReference>
<evidence type="ECO:0000256" key="2">
    <source>
        <dbReference type="ARBA" id="ARBA00022692"/>
    </source>
</evidence>
<sequence length="203" mass="21710">MENSNLPFAQHFSKLREQPKWGLKLIIAIVVIALSTAVGAMSIDYNEIYQDAGTSAQDMGNMQKIGLITGIVGGTIGSIIGIGITFLIFLVISKIMKSDATAKPIFSATLSFTIITGIVGLIIILIQWIAGLSPTDYNIASLNVFDKGNQVLGAFNLQTLISAYVFGIMLFATNRLSKKASIIWAIAYIVVSVGFALIGASFQ</sequence>
<dbReference type="Proteomes" id="UP000034455">
    <property type="component" value="Unassembled WGS sequence"/>
</dbReference>
<keyword evidence="3 5" id="KW-1133">Transmembrane helix</keyword>
<evidence type="ECO:0000256" key="3">
    <source>
        <dbReference type="ARBA" id="ARBA00022989"/>
    </source>
</evidence>
<comment type="subcellular location">
    <subcellularLocation>
        <location evidence="1">Membrane</location>
        <topology evidence="1">Multi-pass membrane protein</topology>
    </subcellularLocation>
</comment>
<name>A0A0M2P1M0_STACC</name>
<organism evidence="7 8">
    <name type="scientific">Staphylococcus cohnii subsp. cohnii</name>
    <dbReference type="NCBI Taxonomy" id="74704"/>
    <lineage>
        <taxon>Bacteria</taxon>
        <taxon>Bacillati</taxon>
        <taxon>Bacillota</taxon>
        <taxon>Bacilli</taxon>
        <taxon>Bacillales</taxon>
        <taxon>Staphylococcaceae</taxon>
        <taxon>Staphylococcus</taxon>
        <taxon>Staphylococcus cohnii species complex</taxon>
    </lineage>
</organism>
<evidence type="ECO:0000313" key="8">
    <source>
        <dbReference type="Proteomes" id="UP000034455"/>
    </source>
</evidence>
<accession>A0A0M2P1M0</accession>
<evidence type="ECO:0000256" key="5">
    <source>
        <dbReference type="SAM" id="Phobius"/>
    </source>
</evidence>
<gene>
    <name evidence="7" type="ORF">UF66_0312</name>
</gene>
<evidence type="ECO:0000259" key="6">
    <source>
        <dbReference type="Pfam" id="PF04893"/>
    </source>
</evidence>
<dbReference type="InterPro" id="IPR006977">
    <property type="entry name" value="Yip1_dom"/>
</dbReference>
<dbReference type="RefSeq" id="WP_019469830.1">
    <property type="nucleotide sequence ID" value="NZ_LAKJ01000012.1"/>
</dbReference>
<evidence type="ECO:0000313" key="7">
    <source>
        <dbReference type="EMBL" id="KKI63823.1"/>
    </source>
</evidence>
<dbReference type="EMBL" id="LAKJ01000012">
    <property type="protein sequence ID" value="KKI63823.1"/>
    <property type="molecule type" value="Genomic_DNA"/>
</dbReference>
<feature type="transmembrane region" description="Helical" evidence="5">
    <location>
        <begin position="21"/>
        <end position="45"/>
    </location>
</feature>
<proteinExistence type="predicted"/>
<reference evidence="7 8" key="1">
    <citation type="submission" date="2015-03" db="EMBL/GenBank/DDBJ databases">
        <title>Genome Assembly of Staphylococcus cohnii subsp. cohnii strain G22B2.</title>
        <authorList>
            <person name="Nair G."/>
            <person name="Kaur G."/>
            <person name="Khatri I."/>
            <person name="Singh N.K."/>
            <person name="Sathyabama S."/>
            <person name="Maurya S.K."/>
            <person name="Subramanian S."/>
            <person name="Agrewala J.N."/>
            <person name="Mayilraj S."/>
        </authorList>
    </citation>
    <scope>NUCLEOTIDE SEQUENCE [LARGE SCALE GENOMIC DNA]</scope>
    <source>
        <strain evidence="7 8">G22B2</strain>
    </source>
</reference>
<comment type="caution">
    <text evidence="7">The sequence shown here is derived from an EMBL/GenBank/DDBJ whole genome shotgun (WGS) entry which is preliminary data.</text>
</comment>
<dbReference type="PATRIC" id="fig|74704.6.peg.321"/>
<feature type="transmembrane region" description="Helical" evidence="5">
    <location>
        <begin position="183"/>
        <end position="202"/>
    </location>
</feature>
<feature type="domain" description="Yip1" evidence="6">
    <location>
        <begin position="9"/>
        <end position="197"/>
    </location>
</feature>
<feature type="transmembrane region" description="Helical" evidence="5">
    <location>
        <begin position="150"/>
        <end position="171"/>
    </location>
</feature>